<dbReference type="GO" id="GO:0022857">
    <property type="term" value="F:transmembrane transporter activity"/>
    <property type="evidence" value="ECO:0007669"/>
    <property type="project" value="InterPro"/>
</dbReference>
<feature type="transmembrane region" description="Helical" evidence="6">
    <location>
        <begin position="246"/>
        <end position="267"/>
    </location>
</feature>
<dbReference type="OrthoDB" id="3287459at2"/>
<comment type="subcellular location">
    <subcellularLocation>
        <location evidence="1">Cell membrane</location>
        <topology evidence="1">Multi-pass membrane protein</topology>
    </subcellularLocation>
</comment>
<feature type="transmembrane region" description="Helical" evidence="6">
    <location>
        <begin position="140"/>
        <end position="163"/>
    </location>
</feature>
<reference evidence="7 8" key="1">
    <citation type="submission" date="2019-08" db="EMBL/GenBank/DDBJ databases">
        <title>Actinomadura sp. nov. CYP1-5 isolated from mountain soil.</title>
        <authorList>
            <person name="Songsumanus A."/>
            <person name="Kuncharoen N."/>
            <person name="Kudo T."/>
            <person name="Yuki M."/>
            <person name="Igarashi Y."/>
            <person name="Tanasupawat S."/>
        </authorList>
    </citation>
    <scope>NUCLEOTIDE SEQUENCE [LARGE SCALE GENOMIC DNA]</scope>
    <source>
        <strain evidence="7 8">GKU157</strain>
    </source>
</reference>
<dbReference type="SUPFAM" id="SSF103473">
    <property type="entry name" value="MFS general substrate transporter"/>
    <property type="match status" value="1"/>
</dbReference>
<feature type="transmembrane region" description="Helical" evidence="6">
    <location>
        <begin position="16"/>
        <end position="40"/>
    </location>
</feature>
<dbReference type="EMBL" id="VSFF01000001">
    <property type="protein sequence ID" value="TYC18893.1"/>
    <property type="molecule type" value="Genomic_DNA"/>
</dbReference>
<keyword evidence="2" id="KW-1003">Cell membrane</keyword>
<accession>A0A5D0UMT5</accession>
<dbReference type="GO" id="GO:0005886">
    <property type="term" value="C:plasma membrane"/>
    <property type="evidence" value="ECO:0007669"/>
    <property type="project" value="UniProtKB-SubCell"/>
</dbReference>
<feature type="transmembrane region" description="Helical" evidence="6">
    <location>
        <begin position="101"/>
        <end position="120"/>
    </location>
</feature>
<protein>
    <submittedName>
        <fullName evidence="7">MFS transporter</fullName>
    </submittedName>
</protein>
<evidence type="ECO:0000256" key="6">
    <source>
        <dbReference type="SAM" id="Phobius"/>
    </source>
</evidence>
<evidence type="ECO:0000256" key="2">
    <source>
        <dbReference type="ARBA" id="ARBA00022475"/>
    </source>
</evidence>
<keyword evidence="8" id="KW-1185">Reference proteome</keyword>
<keyword evidence="3 6" id="KW-0812">Transmembrane</keyword>
<feature type="transmembrane region" description="Helical" evidence="6">
    <location>
        <begin position="169"/>
        <end position="187"/>
    </location>
</feature>
<proteinExistence type="predicted"/>
<feature type="transmembrane region" description="Helical" evidence="6">
    <location>
        <begin position="46"/>
        <end position="70"/>
    </location>
</feature>
<dbReference type="AlphaFoldDB" id="A0A5D0UMT5"/>
<sequence length="396" mass="40765">MRTYRELFRSPEFSPLFAVVTVQGAAMTVSGLALGVLVYSATDSPLLAALSMFGASLTQMVGAMALLSAADRLPPRAALATLVLVTGLGTAVLAVPGLPVWGLFAVVLALGLIGAVLGGVRYGLLSQILPREGYLIGRSVLNMSTGLTQILGFASGGVLVTVLSPRGTLLVAAGLDVLAALAAWRLLTSRPPRAAGRPSVAETWRVNALLWSSRPRRYVYLAMWLPNGLIVGCEAVFVPYSPDRAGVLLAFAAAGMLVGDVAAGRFVPHGWRHRLEAPLRVVLAAPYLVFAVQPGVPVAAVVVLVASIGYGSTLLLQDRLMTLTPDEVHGQALGLHSSGMLTMQAVAAALSGTVAEWTSPGTAMAVMAAASLLTTLALAPGLRPVARGGEPGPAAT</sequence>
<dbReference type="Pfam" id="PF07690">
    <property type="entry name" value="MFS_1"/>
    <property type="match status" value="1"/>
</dbReference>
<comment type="caution">
    <text evidence="7">The sequence shown here is derived from an EMBL/GenBank/DDBJ whole genome shotgun (WGS) entry which is preliminary data.</text>
</comment>
<evidence type="ECO:0000256" key="4">
    <source>
        <dbReference type="ARBA" id="ARBA00022989"/>
    </source>
</evidence>
<feature type="transmembrane region" description="Helical" evidence="6">
    <location>
        <begin position="287"/>
        <end position="310"/>
    </location>
</feature>
<dbReference type="PANTHER" id="PTHR23513:SF11">
    <property type="entry name" value="STAPHYLOFERRIN A TRANSPORTER"/>
    <property type="match status" value="1"/>
</dbReference>
<dbReference type="InterPro" id="IPR036259">
    <property type="entry name" value="MFS_trans_sf"/>
</dbReference>
<dbReference type="RefSeq" id="WP_148348264.1">
    <property type="nucleotide sequence ID" value="NZ_JBHSBF010000027.1"/>
</dbReference>
<evidence type="ECO:0000313" key="8">
    <source>
        <dbReference type="Proteomes" id="UP000322634"/>
    </source>
</evidence>
<evidence type="ECO:0000256" key="3">
    <source>
        <dbReference type="ARBA" id="ARBA00022692"/>
    </source>
</evidence>
<gene>
    <name evidence="7" type="ORF">FXF65_03960</name>
</gene>
<dbReference type="Proteomes" id="UP000322634">
    <property type="component" value="Unassembled WGS sequence"/>
</dbReference>
<evidence type="ECO:0000256" key="5">
    <source>
        <dbReference type="ARBA" id="ARBA00023136"/>
    </source>
</evidence>
<name>A0A5D0UMT5_9ACTN</name>
<dbReference type="InterPro" id="IPR011701">
    <property type="entry name" value="MFS"/>
</dbReference>
<feature type="transmembrane region" description="Helical" evidence="6">
    <location>
        <begin position="218"/>
        <end position="240"/>
    </location>
</feature>
<dbReference type="PANTHER" id="PTHR23513">
    <property type="entry name" value="INTEGRAL MEMBRANE EFFLUX PROTEIN-RELATED"/>
    <property type="match status" value="1"/>
</dbReference>
<dbReference type="CDD" id="cd06173">
    <property type="entry name" value="MFS_MefA_like"/>
    <property type="match status" value="1"/>
</dbReference>
<dbReference type="Gene3D" id="1.20.1250.20">
    <property type="entry name" value="MFS general substrate transporter like domains"/>
    <property type="match status" value="1"/>
</dbReference>
<feature type="transmembrane region" description="Helical" evidence="6">
    <location>
        <begin position="77"/>
        <end position="95"/>
    </location>
</feature>
<evidence type="ECO:0000313" key="7">
    <source>
        <dbReference type="EMBL" id="TYC18893.1"/>
    </source>
</evidence>
<keyword evidence="5 6" id="KW-0472">Membrane</keyword>
<evidence type="ECO:0000256" key="1">
    <source>
        <dbReference type="ARBA" id="ARBA00004651"/>
    </source>
</evidence>
<keyword evidence="4 6" id="KW-1133">Transmembrane helix</keyword>
<organism evidence="7 8">
    <name type="scientific">Actinomadura syzygii</name>
    <dbReference type="NCBI Taxonomy" id="1427538"/>
    <lineage>
        <taxon>Bacteria</taxon>
        <taxon>Bacillati</taxon>
        <taxon>Actinomycetota</taxon>
        <taxon>Actinomycetes</taxon>
        <taxon>Streptosporangiales</taxon>
        <taxon>Thermomonosporaceae</taxon>
        <taxon>Actinomadura</taxon>
    </lineage>
</organism>